<evidence type="ECO:0000256" key="1">
    <source>
        <dbReference type="SAM" id="SignalP"/>
    </source>
</evidence>
<dbReference type="Proteomes" id="UP000237889">
    <property type="component" value="Chromosome"/>
</dbReference>
<organism evidence="2 3">
    <name type="scientific">Phreatobacter cathodiphilus</name>
    <dbReference type="NCBI Taxonomy" id="1868589"/>
    <lineage>
        <taxon>Bacteria</taxon>
        <taxon>Pseudomonadati</taxon>
        <taxon>Pseudomonadota</taxon>
        <taxon>Alphaproteobacteria</taxon>
        <taxon>Hyphomicrobiales</taxon>
        <taxon>Phreatobacteraceae</taxon>
        <taxon>Phreatobacter</taxon>
    </lineage>
</organism>
<dbReference type="OrthoDB" id="10010315at2"/>
<name>A0A2S0NFI1_9HYPH</name>
<evidence type="ECO:0000313" key="3">
    <source>
        <dbReference type="Proteomes" id="UP000237889"/>
    </source>
</evidence>
<dbReference type="RefSeq" id="WP_106750061.1">
    <property type="nucleotide sequence ID" value="NZ_CP027668.1"/>
</dbReference>
<keyword evidence="3" id="KW-1185">Reference proteome</keyword>
<dbReference type="KEGG" id="phr:C6569_17380"/>
<feature type="chain" id="PRO_5015423056" evidence="1">
    <location>
        <begin position="22"/>
        <end position="101"/>
    </location>
</feature>
<feature type="signal peptide" evidence="1">
    <location>
        <begin position="1"/>
        <end position="21"/>
    </location>
</feature>
<sequence>MKAITSAALALALLMPTAAGAQIFSNEEMSCVQYGNWAVQEIRRAQGLGCDVQRAREILEPRPHMTWCMRQTDQMMRRAALIHTTGVAHRCAQQGIDVRRR</sequence>
<dbReference type="AlphaFoldDB" id="A0A2S0NFI1"/>
<proteinExistence type="predicted"/>
<dbReference type="EMBL" id="CP027668">
    <property type="protein sequence ID" value="AVO46691.1"/>
    <property type="molecule type" value="Genomic_DNA"/>
</dbReference>
<protein>
    <submittedName>
        <fullName evidence="2">Uncharacterized protein</fullName>
    </submittedName>
</protein>
<accession>A0A2S0NFI1</accession>
<reference evidence="2 3" key="1">
    <citation type="submission" date="2018-03" db="EMBL/GenBank/DDBJ databases">
        <title>Genome sequencing of Phreatobacter sp.</title>
        <authorList>
            <person name="Kim S.-J."/>
            <person name="Heo J."/>
            <person name="Kwon S.-W."/>
        </authorList>
    </citation>
    <scope>NUCLEOTIDE SEQUENCE [LARGE SCALE GENOMIC DNA]</scope>
    <source>
        <strain evidence="2 3">S-12</strain>
    </source>
</reference>
<evidence type="ECO:0000313" key="2">
    <source>
        <dbReference type="EMBL" id="AVO46691.1"/>
    </source>
</evidence>
<gene>
    <name evidence="2" type="ORF">C6569_17380</name>
</gene>
<keyword evidence="1" id="KW-0732">Signal</keyword>